<evidence type="ECO:0000313" key="9">
    <source>
        <dbReference type="Proteomes" id="UP000515152"/>
    </source>
</evidence>
<dbReference type="InterPro" id="IPR037661">
    <property type="entry name" value="TMEM196"/>
</dbReference>
<sequence>MCSSRNLAWSLAVLSFAEIGFGVSSITVGILENRRTRAALKMHHEEGAPVWSGVAFLICGLCGMLCARRRTGLMMIIFCACCICGLIGGILNVQFVRAAARRADFMSSLQIASISVACFGMVGCILSSWLTCRLASAEQQRMFLDRELSLHHSVEMTEKSKAGRSSSK</sequence>
<evidence type="ECO:0000256" key="6">
    <source>
        <dbReference type="ARBA" id="ARBA00023136"/>
    </source>
</evidence>
<evidence type="ECO:0000313" key="10">
    <source>
        <dbReference type="RefSeq" id="XP_031432889.1"/>
    </source>
</evidence>
<gene>
    <name evidence="10" type="primary">LOC116222547</name>
</gene>
<dbReference type="GO" id="GO:0016020">
    <property type="term" value="C:membrane"/>
    <property type="evidence" value="ECO:0007669"/>
    <property type="project" value="UniProtKB-SubCell"/>
</dbReference>
<evidence type="ECO:0000256" key="3">
    <source>
        <dbReference type="ARBA" id="ARBA00022490"/>
    </source>
</evidence>
<keyword evidence="4 8" id="KW-0812">Transmembrane</keyword>
<dbReference type="KEGG" id="char:116222547"/>
<evidence type="ECO:0000256" key="8">
    <source>
        <dbReference type="SAM" id="Phobius"/>
    </source>
</evidence>
<feature type="transmembrane region" description="Helical" evidence="8">
    <location>
        <begin position="49"/>
        <end position="66"/>
    </location>
</feature>
<keyword evidence="6 8" id="KW-0472">Membrane</keyword>
<organism evidence="9 10">
    <name type="scientific">Clupea harengus</name>
    <name type="common">Atlantic herring</name>
    <dbReference type="NCBI Taxonomy" id="7950"/>
    <lineage>
        <taxon>Eukaryota</taxon>
        <taxon>Metazoa</taxon>
        <taxon>Chordata</taxon>
        <taxon>Craniata</taxon>
        <taxon>Vertebrata</taxon>
        <taxon>Euteleostomi</taxon>
        <taxon>Actinopterygii</taxon>
        <taxon>Neopterygii</taxon>
        <taxon>Teleostei</taxon>
        <taxon>Clupei</taxon>
        <taxon>Clupeiformes</taxon>
        <taxon>Clupeoidei</taxon>
        <taxon>Clupeidae</taxon>
        <taxon>Clupea</taxon>
    </lineage>
</organism>
<protein>
    <recommendedName>
        <fullName evidence="7">Transmembrane protein 196</fullName>
    </recommendedName>
</protein>
<feature type="transmembrane region" description="Helical" evidence="8">
    <location>
        <begin position="73"/>
        <end position="91"/>
    </location>
</feature>
<dbReference type="Proteomes" id="UP000515152">
    <property type="component" value="Chromosome 11"/>
</dbReference>
<dbReference type="PANTHER" id="PTHR28681">
    <property type="entry name" value="TRANSMEMBRANE PROTEIN 196"/>
    <property type="match status" value="1"/>
</dbReference>
<evidence type="ECO:0000256" key="5">
    <source>
        <dbReference type="ARBA" id="ARBA00022989"/>
    </source>
</evidence>
<evidence type="ECO:0000256" key="2">
    <source>
        <dbReference type="ARBA" id="ARBA00004496"/>
    </source>
</evidence>
<accession>A0A6P8G1A6</accession>
<dbReference type="AlphaFoldDB" id="A0A6P8G1A6"/>
<proteinExistence type="predicted"/>
<evidence type="ECO:0000256" key="4">
    <source>
        <dbReference type="ARBA" id="ARBA00022692"/>
    </source>
</evidence>
<dbReference type="GeneID" id="116222547"/>
<feature type="transmembrane region" description="Helical" evidence="8">
    <location>
        <begin position="111"/>
        <end position="132"/>
    </location>
</feature>
<reference evidence="10" key="1">
    <citation type="submission" date="2025-08" db="UniProtKB">
        <authorList>
            <consortium name="RefSeq"/>
        </authorList>
    </citation>
    <scope>IDENTIFICATION</scope>
</reference>
<dbReference type="RefSeq" id="XP_031432889.1">
    <property type="nucleotide sequence ID" value="XM_031577029.2"/>
</dbReference>
<keyword evidence="9" id="KW-1185">Reference proteome</keyword>
<evidence type="ECO:0000256" key="7">
    <source>
        <dbReference type="ARBA" id="ARBA00044525"/>
    </source>
</evidence>
<evidence type="ECO:0000256" key="1">
    <source>
        <dbReference type="ARBA" id="ARBA00004141"/>
    </source>
</evidence>
<dbReference type="GO" id="GO:0005737">
    <property type="term" value="C:cytoplasm"/>
    <property type="evidence" value="ECO:0007669"/>
    <property type="project" value="UniProtKB-SubCell"/>
</dbReference>
<keyword evidence="5 8" id="KW-1133">Transmembrane helix</keyword>
<dbReference type="PANTHER" id="PTHR28681:SF1">
    <property type="entry name" value="TRANSMEMBRANE PROTEIN 196"/>
    <property type="match status" value="1"/>
</dbReference>
<keyword evidence="3" id="KW-0963">Cytoplasm</keyword>
<name>A0A6P8G1A6_CLUHA</name>
<dbReference type="OrthoDB" id="10016951at2759"/>
<comment type="subcellular location">
    <subcellularLocation>
        <location evidence="2">Cytoplasm</location>
    </subcellularLocation>
    <subcellularLocation>
        <location evidence="1">Membrane</location>
        <topology evidence="1">Multi-pass membrane protein</topology>
    </subcellularLocation>
</comment>